<sequence length="148" mass="16701">MTDRQSIRADQYLAHSPARVWRALTDPQLMASWLMPNDFKPDVGHRFTFHTTPMPKVGFDGIVHCEVLAVEPERMLRISWVGGNLDTTVTWTLVPEGRGTRLFVEHAGFDLDDAAQTFAFQGMGNGWRTGIFRALDKILDEAGAHHPR</sequence>
<name>A0ABX0XSQ4_9ACTN</name>
<dbReference type="RefSeq" id="WP_167923344.1">
    <property type="nucleotide sequence ID" value="NZ_JAATVY010000001.1"/>
</dbReference>
<dbReference type="InterPro" id="IPR023393">
    <property type="entry name" value="START-like_dom_sf"/>
</dbReference>
<dbReference type="Proteomes" id="UP000722989">
    <property type="component" value="Unassembled WGS sequence"/>
</dbReference>
<dbReference type="Gene3D" id="3.30.530.20">
    <property type="match status" value="1"/>
</dbReference>
<dbReference type="EMBL" id="JAATVY010000001">
    <property type="protein sequence ID" value="NJC68470.1"/>
    <property type="molecule type" value="Genomic_DNA"/>
</dbReference>
<feature type="domain" description="Activator of Hsp90 ATPase homologue 1/2-like C-terminal" evidence="2">
    <location>
        <begin position="15"/>
        <end position="139"/>
    </location>
</feature>
<evidence type="ECO:0000313" key="4">
    <source>
        <dbReference type="Proteomes" id="UP000722989"/>
    </source>
</evidence>
<dbReference type="Pfam" id="PF08327">
    <property type="entry name" value="AHSA1"/>
    <property type="match status" value="1"/>
</dbReference>
<comment type="similarity">
    <text evidence="1">Belongs to the AHA1 family.</text>
</comment>
<dbReference type="CDD" id="cd07814">
    <property type="entry name" value="SRPBCC_CalC_Aha1-like"/>
    <property type="match status" value="1"/>
</dbReference>
<accession>A0ABX0XSQ4</accession>
<gene>
    <name evidence="3" type="ORF">HC031_01835</name>
</gene>
<dbReference type="SUPFAM" id="SSF55961">
    <property type="entry name" value="Bet v1-like"/>
    <property type="match status" value="1"/>
</dbReference>
<organism evidence="3 4">
    <name type="scientific">Planosporangium thailandense</name>
    <dbReference type="NCBI Taxonomy" id="765197"/>
    <lineage>
        <taxon>Bacteria</taxon>
        <taxon>Bacillati</taxon>
        <taxon>Actinomycetota</taxon>
        <taxon>Actinomycetes</taxon>
        <taxon>Micromonosporales</taxon>
        <taxon>Micromonosporaceae</taxon>
        <taxon>Planosporangium</taxon>
    </lineage>
</organism>
<comment type="caution">
    <text evidence="3">The sequence shown here is derived from an EMBL/GenBank/DDBJ whole genome shotgun (WGS) entry which is preliminary data.</text>
</comment>
<evidence type="ECO:0000256" key="1">
    <source>
        <dbReference type="ARBA" id="ARBA00006817"/>
    </source>
</evidence>
<evidence type="ECO:0000313" key="3">
    <source>
        <dbReference type="EMBL" id="NJC68470.1"/>
    </source>
</evidence>
<reference evidence="3 4" key="1">
    <citation type="submission" date="2020-03" db="EMBL/GenBank/DDBJ databases">
        <title>WGS of the type strain of Planosporangium spp.</title>
        <authorList>
            <person name="Thawai C."/>
        </authorList>
    </citation>
    <scope>NUCLEOTIDE SEQUENCE [LARGE SCALE GENOMIC DNA]</scope>
    <source>
        <strain evidence="3 4">TBRC 5610</strain>
    </source>
</reference>
<keyword evidence="4" id="KW-1185">Reference proteome</keyword>
<protein>
    <submittedName>
        <fullName evidence="3">SRPBCC domain-containing protein</fullName>
    </submittedName>
</protein>
<evidence type="ECO:0000259" key="2">
    <source>
        <dbReference type="Pfam" id="PF08327"/>
    </source>
</evidence>
<dbReference type="InterPro" id="IPR013538">
    <property type="entry name" value="ASHA1/2-like_C"/>
</dbReference>
<proteinExistence type="inferred from homology"/>